<evidence type="ECO:0000313" key="9">
    <source>
        <dbReference type="Proteomes" id="UP000177383"/>
    </source>
</evidence>
<dbReference type="PANTHER" id="PTHR42709:SF6">
    <property type="entry name" value="UNDECAPRENYL PHOSPHATE TRANSPORTER A"/>
    <property type="match status" value="1"/>
</dbReference>
<name>A0A1F5ZRX7_9BACT</name>
<dbReference type="InterPro" id="IPR051311">
    <property type="entry name" value="DedA_domain"/>
</dbReference>
<feature type="domain" description="VTT" evidence="7">
    <location>
        <begin position="35"/>
        <end position="159"/>
    </location>
</feature>
<evidence type="ECO:0000256" key="1">
    <source>
        <dbReference type="ARBA" id="ARBA00004651"/>
    </source>
</evidence>
<dbReference type="InterPro" id="IPR032816">
    <property type="entry name" value="VTT_dom"/>
</dbReference>
<protein>
    <recommendedName>
        <fullName evidence="7">VTT domain-containing protein</fullName>
    </recommendedName>
</protein>
<keyword evidence="5 6" id="KW-0472">Membrane</keyword>
<dbReference type="EMBL" id="MFJE01000005">
    <property type="protein sequence ID" value="OGG15171.1"/>
    <property type="molecule type" value="Genomic_DNA"/>
</dbReference>
<evidence type="ECO:0000256" key="6">
    <source>
        <dbReference type="SAM" id="Phobius"/>
    </source>
</evidence>
<keyword evidence="2" id="KW-1003">Cell membrane</keyword>
<feature type="transmembrane region" description="Helical" evidence="6">
    <location>
        <begin position="14"/>
        <end position="43"/>
    </location>
</feature>
<comment type="caution">
    <text evidence="8">The sequence shown here is derived from an EMBL/GenBank/DDBJ whole genome shotgun (WGS) entry which is preliminary data.</text>
</comment>
<keyword evidence="3 6" id="KW-0812">Transmembrane</keyword>
<organism evidence="8 9">
    <name type="scientific">Candidatus Gottesmanbacteria bacterium RIFCSPHIGHO2_01_FULL_39_10</name>
    <dbReference type="NCBI Taxonomy" id="1798375"/>
    <lineage>
        <taxon>Bacteria</taxon>
        <taxon>Candidatus Gottesmaniibacteriota</taxon>
    </lineage>
</organism>
<keyword evidence="4 6" id="KW-1133">Transmembrane helix</keyword>
<dbReference type="Pfam" id="PF09335">
    <property type="entry name" value="VTT_dom"/>
    <property type="match status" value="1"/>
</dbReference>
<evidence type="ECO:0000256" key="5">
    <source>
        <dbReference type="ARBA" id="ARBA00023136"/>
    </source>
</evidence>
<evidence type="ECO:0000256" key="4">
    <source>
        <dbReference type="ARBA" id="ARBA00022989"/>
    </source>
</evidence>
<dbReference type="PANTHER" id="PTHR42709">
    <property type="entry name" value="ALKALINE PHOSPHATASE LIKE PROTEIN"/>
    <property type="match status" value="1"/>
</dbReference>
<evidence type="ECO:0000256" key="2">
    <source>
        <dbReference type="ARBA" id="ARBA00022475"/>
    </source>
</evidence>
<dbReference type="AlphaFoldDB" id="A0A1F5ZRX7"/>
<evidence type="ECO:0000256" key="3">
    <source>
        <dbReference type="ARBA" id="ARBA00022692"/>
    </source>
</evidence>
<comment type="subcellular location">
    <subcellularLocation>
        <location evidence="1">Cell membrane</location>
        <topology evidence="1">Multi-pass membrane protein</topology>
    </subcellularLocation>
</comment>
<evidence type="ECO:0000313" key="8">
    <source>
        <dbReference type="EMBL" id="OGG15171.1"/>
    </source>
</evidence>
<proteinExistence type="predicted"/>
<evidence type="ECO:0000259" key="7">
    <source>
        <dbReference type="Pfam" id="PF09335"/>
    </source>
</evidence>
<sequence>MDIYKIIVDLYASYGYLLVLASAFLESIIVVGFFLPGTFVILLGGYFAKEGNLSIIIVFLLAWGGMVAGNIVNYFMGHGSMKGIEKSERLARFFQGKKTAQRLLEEYGIKAIFLSHIIGSFRSVICFTAGAVDYPFIKYTAANIIASFFWALFFTLSGYFLGESTQGIRGVGDKINFVLIIVFVIFIFLFVVEKIVMDRLKKKK</sequence>
<reference evidence="8 9" key="1">
    <citation type="journal article" date="2016" name="Nat. Commun.">
        <title>Thousands of microbial genomes shed light on interconnected biogeochemical processes in an aquifer system.</title>
        <authorList>
            <person name="Anantharaman K."/>
            <person name="Brown C.T."/>
            <person name="Hug L.A."/>
            <person name="Sharon I."/>
            <person name="Castelle C.J."/>
            <person name="Probst A.J."/>
            <person name="Thomas B.C."/>
            <person name="Singh A."/>
            <person name="Wilkins M.J."/>
            <person name="Karaoz U."/>
            <person name="Brodie E.L."/>
            <person name="Williams K.H."/>
            <person name="Hubbard S.S."/>
            <person name="Banfield J.F."/>
        </authorList>
    </citation>
    <scope>NUCLEOTIDE SEQUENCE [LARGE SCALE GENOMIC DNA]</scope>
</reference>
<feature type="transmembrane region" description="Helical" evidence="6">
    <location>
        <begin position="144"/>
        <end position="162"/>
    </location>
</feature>
<dbReference type="GO" id="GO:0005886">
    <property type="term" value="C:plasma membrane"/>
    <property type="evidence" value="ECO:0007669"/>
    <property type="project" value="UniProtKB-SubCell"/>
</dbReference>
<feature type="transmembrane region" description="Helical" evidence="6">
    <location>
        <begin position="174"/>
        <end position="196"/>
    </location>
</feature>
<gene>
    <name evidence="8" type="ORF">A2773_04765</name>
</gene>
<dbReference type="Proteomes" id="UP000177383">
    <property type="component" value="Unassembled WGS sequence"/>
</dbReference>
<dbReference type="STRING" id="1798375.A2773_04765"/>
<accession>A0A1F5ZRX7</accession>
<feature type="transmembrane region" description="Helical" evidence="6">
    <location>
        <begin position="55"/>
        <end position="76"/>
    </location>
</feature>
<feature type="transmembrane region" description="Helical" evidence="6">
    <location>
        <begin position="111"/>
        <end position="132"/>
    </location>
</feature>